<evidence type="ECO:0000313" key="3">
    <source>
        <dbReference type="EMBL" id="KAI5421887.1"/>
    </source>
</evidence>
<sequence>MSKSLDMLSKGINKEKIKRGTWNKIRKKLGKFKSTIEVREFLSICQVDLSRDSDKGSSITSDPSIESPQVSFDSEGGDKVQKANEDVEMETPRFIWSYGIKWFSSIEVRGYDGGIAMGWKEDMVHIHILKLHFQYIHVLVRTKDGLNWNLTMVYASPREARARGEGGYVDASRRNYRNFQDRINTFSHMDLGSISYKYTWRGLIGQGGLHWLDYSDHHLICIHLLDKELSRRNRDFRPSRSKMLSGIRTALRSLTRRRIGFSGESKGLKKYHGGGDHAELRKLERILQNKLDKLLYQEALMWF</sequence>
<accession>A0A9D4XKJ0</accession>
<proteinExistence type="predicted"/>
<reference evidence="3 4" key="1">
    <citation type="journal article" date="2022" name="Nat. Genet.">
        <title>Improved pea reference genome and pan-genome highlight genomic features and evolutionary characteristics.</title>
        <authorList>
            <person name="Yang T."/>
            <person name="Liu R."/>
            <person name="Luo Y."/>
            <person name="Hu S."/>
            <person name="Wang D."/>
            <person name="Wang C."/>
            <person name="Pandey M.K."/>
            <person name="Ge S."/>
            <person name="Xu Q."/>
            <person name="Li N."/>
            <person name="Li G."/>
            <person name="Huang Y."/>
            <person name="Saxena R.K."/>
            <person name="Ji Y."/>
            <person name="Li M."/>
            <person name="Yan X."/>
            <person name="He Y."/>
            <person name="Liu Y."/>
            <person name="Wang X."/>
            <person name="Xiang C."/>
            <person name="Varshney R.K."/>
            <person name="Ding H."/>
            <person name="Gao S."/>
            <person name="Zong X."/>
        </authorList>
    </citation>
    <scope>NUCLEOTIDE SEQUENCE [LARGE SCALE GENOMIC DNA]</scope>
    <source>
        <strain evidence="3 4">cv. Zhongwan 6</strain>
    </source>
</reference>
<dbReference type="EMBL" id="JAMSHJ010000004">
    <property type="protein sequence ID" value="KAI5421886.1"/>
    <property type="molecule type" value="Genomic_DNA"/>
</dbReference>
<evidence type="ECO:0000313" key="4">
    <source>
        <dbReference type="Proteomes" id="UP001058974"/>
    </source>
</evidence>
<dbReference type="Gramene" id="Psat04G0536300-T1">
    <property type="protein sequence ID" value="KAI5421886.1"/>
    <property type="gene ID" value="KIW84_045363"/>
</dbReference>
<keyword evidence="4" id="KW-1185">Reference proteome</keyword>
<comment type="caution">
    <text evidence="3">The sequence shown here is derived from an EMBL/GenBank/DDBJ whole genome shotgun (WGS) entry which is preliminary data.</text>
</comment>
<dbReference type="EMBL" id="JAMSHJ010000004">
    <property type="protein sequence ID" value="KAI5421887.1"/>
    <property type="molecule type" value="Genomic_DNA"/>
</dbReference>
<dbReference type="Gramene" id="Psat04G0536400-T1">
    <property type="protein sequence ID" value="KAI5421887.1"/>
    <property type="gene ID" value="KIW84_045364"/>
</dbReference>
<name>A0A9D4XKJ0_PEA</name>
<protein>
    <submittedName>
        <fullName evidence="3">Uncharacterized protein</fullName>
    </submittedName>
</protein>
<dbReference type="Proteomes" id="UP001058974">
    <property type="component" value="Chromosome 4"/>
</dbReference>
<evidence type="ECO:0000256" key="1">
    <source>
        <dbReference type="SAM" id="MobiDB-lite"/>
    </source>
</evidence>
<dbReference type="AlphaFoldDB" id="A0A9D4XKJ0"/>
<gene>
    <name evidence="2" type="ORF">KIW84_045363</name>
    <name evidence="3" type="ORF">KIW84_045364</name>
</gene>
<organism evidence="3 4">
    <name type="scientific">Pisum sativum</name>
    <name type="common">Garden pea</name>
    <name type="synonym">Lathyrus oleraceus</name>
    <dbReference type="NCBI Taxonomy" id="3888"/>
    <lineage>
        <taxon>Eukaryota</taxon>
        <taxon>Viridiplantae</taxon>
        <taxon>Streptophyta</taxon>
        <taxon>Embryophyta</taxon>
        <taxon>Tracheophyta</taxon>
        <taxon>Spermatophyta</taxon>
        <taxon>Magnoliopsida</taxon>
        <taxon>eudicotyledons</taxon>
        <taxon>Gunneridae</taxon>
        <taxon>Pentapetalae</taxon>
        <taxon>rosids</taxon>
        <taxon>fabids</taxon>
        <taxon>Fabales</taxon>
        <taxon>Fabaceae</taxon>
        <taxon>Papilionoideae</taxon>
        <taxon>50 kb inversion clade</taxon>
        <taxon>NPAAA clade</taxon>
        <taxon>Hologalegina</taxon>
        <taxon>IRL clade</taxon>
        <taxon>Fabeae</taxon>
        <taxon>Lathyrus</taxon>
    </lineage>
</organism>
<feature type="region of interest" description="Disordered" evidence="1">
    <location>
        <begin position="51"/>
        <end position="84"/>
    </location>
</feature>
<evidence type="ECO:0000313" key="2">
    <source>
        <dbReference type="EMBL" id="KAI5421886.1"/>
    </source>
</evidence>
<feature type="compositionally biased region" description="Polar residues" evidence="1">
    <location>
        <begin position="56"/>
        <end position="72"/>
    </location>
</feature>